<evidence type="ECO:0000313" key="4">
    <source>
        <dbReference type="WBParaSite" id="ECPE_0000494401-mRNA-1"/>
    </source>
</evidence>
<accession>A0A183AD97</accession>
<gene>
    <name evidence="2" type="ORF">ECPE_LOCUS4932</name>
</gene>
<evidence type="ECO:0000313" key="2">
    <source>
        <dbReference type="EMBL" id="VDP74054.1"/>
    </source>
</evidence>
<organism evidence="4">
    <name type="scientific">Echinostoma caproni</name>
    <dbReference type="NCBI Taxonomy" id="27848"/>
    <lineage>
        <taxon>Eukaryota</taxon>
        <taxon>Metazoa</taxon>
        <taxon>Spiralia</taxon>
        <taxon>Lophotrochozoa</taxon>
        <taxon>Platyhelminthes</taxon>
        <taxon>Trematoda</taxon>
        <taxon>Digenea</taxon>
        <taxon>Plagiorchiida</taxon>
        <taxon>Echinostomata</taxon>
        <taxon>Echinostomatoidea</taxon>
        <taxon>Echinostomatidae</taxon>
        <taxon>Echinostoma</taxon>
    </lineage>
</organism>
<dbReference type="EMBL" id="UZAN01041770">
    <property type="protein sequence ID" value="VDP74054.1"/>
    <property type="molecule type" value="Genomic_DNA"/>
</dbReference>
<evidence type="ECO:0000313" key="3">
    <source>
        <dbReference type="Proteomes" id="UP000272942"/>
    </source>
</evidence>
<dbReference type="WBParaSite" id="ECPE_0000494401-mRNA-1">
    <property type="protein sequence ID" value="ECPE_0000494401-mRNA-1"/>
    <property type="gene ID" value="ECPE_0000494401"/>
</dbReference>
<protein>
    <submittedName>
        <fullName evidence="4">Anaphase-promoting complex subunit 13</fullName>
    </submittedName>
</protein>
<reference evidence="2 3" key="2">
    <citation type="submission" date="2018-11" db="EMBL/GenBank/DDBJ databases">
        <authorList>
            <consortium name="Pathogen Informatics"/>
        </authorList>
    </citation>
    <scope>NUCLEOTIDE SEQUENCE [LARGE SCALE GENOMIC DNA]</scope>
    <source>
        <strain evidence="2 3">Egypt</strain>
    </source>
</reference>
<dbReference type="Proteomes" id="UP000272942">
    <property type="component" value="Unassembled WGS sequence"/>
</dbReference>
<name>A0A183AD97_9TREM</name>
<feature type="region of interest" description="Disordered" evidence="1">
    <location>
        <begin position="36"/>
        <end position="57"/>
    </location>
</feature>
<evidence type="ECO:0000256" key="1">
    <source>
        <dbReference type="SAM" id="MobiDB-lite"/>
    </source>
</evidence>
<proteinExistence type="predicted"/>
<reference evidence="4" key="1">
    <citation type="submission" date="2016-06" db="UniProtKB">
        <authorList>
            <consortium name="WormBaseParasite"/>
        </authorList>
    </citation>
    <scope>IDENTIFICATION</scope>
</reference>
<dbReference type="AlphaFoldDB" id="A0A183AD97"/>
<dbReference type="OrthoDB" id="10592321at2759"/>
<feature type="compositionally biased region" description="Polar residues" evidence="1">
    <location>
        <begin position="41"/>
        <end position="53"/>
    </location>
</feature>
<sequence length="116" mass="13139">MGQTTGKLITYTTPTGCPVEQYDDDDEVWDTFHSAKDTPETSETQHSQCNVNETGEEGENYTWHLTIKEVPVLLGHPEPLVEDPIERIELQQGLLKKECDSDRPRSSTLIKKHDGE</sequence>
<keyword evidence="3" id="KW-1185">Reference proteome</keyword>